<dbReference type="Pfam" id="PF19086">
    <property type="entry name" value="Terpene_syn_C_2"/>
    <property type="match status" value="1"/>
</dbReference>
<dbReference type="OMA" id="HIHKAND"/>
<organism evidence="1 2">
    <name type="scientific">Aspergillus carbonarius (strain ITEM 5010)</name>
    <dbReference type="NCBI Taxonomy" id="602072"/>
    <lineage>
        <taxon>Eukaryota</taxon>
        <taxon>Fungi</taxon>
        <taxon>Dikarya</taxon>
        <taxon>Ascomycota</taxon>
        <taxon>Pezizomycotina</taxon>
        <taxon>Eurotiomycetes</taxon>
        <taxon>Eurotiomycetidae</taxon>
        <taxon>Eurotiales</taxon>
        <taxon>Aspergillaceae</taxon>
        <taxon>Aspergillus</taxon>
        <taxon>Aspergillus subgen. Circumdati</taxon>
    </lineage>
</organism>
<protein>
    <recommendedName>
        <fullName evidence="3">Terpene synthase</fullName>
    </recommendedName>
</protein>
<evidence type="ECO:0000313" key="1">
    <source>
        <dbReference type="EMBL" id="OOF90466.1"/>
    </source>
</evidence>
<dbReference type="Gene3D" id="1.10.600.10">
    <property type="entry name" value="Farnesyl Diphosphate Synthase"/>
    <property type="match status" value="1"/>
</dbReference>
<dbReference type="STRING" id="602072.A0A1R3R7L1"/>
<dbReference type="EMBL" id="KV907520">
    <property type="protein sequence ID" value="OOF90466.1"/>
    <property type="molecule type" value="Genomic_DNA"/>
</dbReference>
<proteinExistence type="predicted"/>
<dbReference type="OrthoDB" id="2861623at2759"/>
<accession>A0A1R3R7L1</accession>
<reference evidence="2" key="1">
    <citation type="journal article" date="2017" name="Genome Biol.">
        <title>Comparative genomics reveals high biological diversity and specific adaptations in the industrially and medically important fungal genus Aspergillus.</title>
        <authorList>
            <person name="de Vries R.P."/>
            <person name="Riley R."/>
            <person name="Wiebenga A."/>
            <person name="Aguilar-Osorio G."/>
            <person name="Amillis S."/>
            <person name="Uchima C.A."/>
            <person name="Anderluh G."/>
            <person name="Asadollahi M."/>
            <person name="Askin M."/>
            <person name="Barry K."/>
            <person name="Battaglia E."/>
            <person name="Bayram O."/>
            <person name="Benocci T."/>
            <person name="Braus-Stromeyer S.A."/>
            <person name="Caldana C."/>
            <person name="Canovas D."/>
            <person name="Cerqueira G.C."/>
            <person name="Chen F."/>
            <person name="Chen W."/>
            <person name="Choi C."/>
            <person name="Clum A."/>
            <person name="Dos Santos R.A."/>
            <person name="Damasio A.R."/>
            <person name="Diallinas G."/>
            <person name="Emri T."/>
            <person name="Fekete E."/>
            <person name="Flipphi M."/>
            <person name="Freyberg S."/>
            <person name="Gallo A."/>
            <person name="Gournas C."/>
            <person name="Habgood R."/>
            <person name="Hainaut M."/>
            <person name="Harispe M.L."/>
            <person name="Henrissat B."/>
            <person name="Hilden K.S."/>
            <person name="Hope R."/>
            <person name="Hossain A."/>
            <person name="Karabika E."/>
            <person name="Karaffa L."/>
            <person name="Karanyi Z."/>
            <person name="Krasevec N."/>
            <person name="Kuo A."/>
            <person name="Kusch H."/>
            <person name="LaButti K."/>
            <person name="Lagendijk E.L."/>
            <person name="Lapidus A."/>
            <person name="Levasseur A."/>
            <person name="Lindquist E."/>
            <person name="Lipzen A."/>
            <person name="Logrieco A.F."/>
            <person name="MacCabe A."/>
            <person name="Maekelae M.R."/>
            <person name="Malavazi I."/>
            <person name="Melin P."/>
            <person name="Meyer V."/>
            <person name="Mielnichuk N."/>
            <person name="Miskei M."/>
            <person name="Molnar A.P."/>
            <person name="Mule G."/>
            <person name="Ngan C.Y."/>
            <person name="Orejas M."/>
            <person name="Orosz E."/>
            <person name="Ouedraogo J.P."/>
            <person name="Overkamp K.M."/>
            <person name="Park H.-S."/>
            <person name="Perrone G."/>
            <person name="Piumi F."/>
            <person name="Punt P.J."/>
            <person name="Ram A.F."/>
            <person name="Ramon A."/>
            <person name="Rauscher S."/>
            <person name="Record E."/>
            <person name="Riano-Pachon D.M."/>
            <person name="Robert V."/>
            <person name="Roehrig J."/>
            <person name="Ruller R."/>
            <person name="Salamov A."/>
            <person name="Salih N.S."/>
            <person name="Samson R.A."/>
            <person name="Sandor E."/>
            <person name="Sanguinetti M."/>
            <person name="Schuetze T."/>
            <person name="Sepcic K."/>
            <person name="Shelest E."/>
            <person name="Sherlock G."/>
            <person name="Sophianopoulou V."/>
            <person name="Squina F.M."/>
            <person name="Sun H."/>
            <person name="Susca A."/>
            <person name="Todd R.B."/>
            <person name="Tsang A."/>
            <person name="Unkles S.E."/>
            <person name="van de Wiele N."/>
            <person name="van Rossen-Uffink D."/>
            <person name="Oliveira J.V."/>
            <person name="Vesth T.C."/>
            <person name="Visser J."/>
            <person name="Yu J.-H."/>
            <person name="Zhou M."/>
            <person name="Andersen M.R."/>
            <person name="Archer D.B."/>
            <person name="Baker S.E."/>
            <person name="Benoit I."/>
            <person name="Brakhage A.A."/>
            <person name="Braus G.H."/>
            <person name="Fischer R."/>
            <person name="Frisvad J.C."/>
            <person name="Goldman G.H."/>
            <person name="Houbraken J."/>
            <person name="Oakley B."/>
            <person name="Pocsi I."/>
            <person name="Scazzocchio C."/>
            <person name="Seiboth B."/>
            <person name="vanKuyk P.A."/>
            <person name="Wortman J."/>
            <person name="Dyer P.S."/>
            <person name="Grigoriev I.V."/>
        </authorList>
    </citation>
    <scope>NUCLEOTIDE SEQUENCE [LARGE SCALE GENOMIC DNA]</scope>
    <source>
        <strain evidence="2">ITEM 5010</strain>
    </source>
</reference>
<dbReference type="VEuPathDB" id="FungiDB:ASPCADRAFT_59295"/>
<dbReference type="Proteomes" id="UP000188318">
    <property type="component" value="Unassembled WGS sequence"/>
</dbReference>
<keyword evidence="2" id="KW-1185">Reference proteome</keyword>
<name>A0A1R3R7L1_ASPC5</name>
<evidence type="ECO:0000313" key="2">
    <source>
        <dbReference type="Proteomes" id="UP000188318"/>
    </source>
</evidence>
<gene>
    <name evidence="1" type="ORF">ASPCADRAFT_59295</name>
</gene>
<dbReference type="SUPFAM" id="SSF48576">
    <property type="entry name" value="Terpenoid synthases"/>
    <property type="match status" value="1"/>
</dbReference>
<dbReference type="AlphaFoldDB" id="A0A1R3R7L1"/>
<evidence type="ECO:0008006" key="3">
    <source>
        <dbReference type="Google" id="ProtNLM"/>
    </source>
</evidence>
<dbReference type="InterPro" id="IPR008949">
    <property type="entry name" value="Isoprenoid_synthase_dom_sf"/>
</dbReference>
<sequence length="224" mass="25891">MAPIPRFEVIKSLQDQTLTIRGLHSAFANWPSKVNPHLDQLRQDVAYMLTSRFPHHPKLERLLDSDYGLFGAAWYPCVEYEQLRVATYLSLWLFMWDDELDSDVGSLAGDFDMAQEYRAETLAFVRNRLGLDNSKILNVSSNEVINSFDFIGDALRESCSKEQRQTFLEEVQFFMETSEIEQRLRLGENLVMVDEYSRYRLGTGAVRVVLAISQCDLYETSLHS</sequence>